<evidence type="ECO:0000256" key="11">
    <source>
        <dbReference type="ARBA" id="ARBA00023136"/>
    </source>
</evidence>
<organism evidence="16 17">
    <name type="scientific">Anaerobiospirillum thomasii</name>
    <dbReference type="NCBI Taxonomy" id="179995"/>
    <lineage>
        <taxon>Bacteria</taxon>
        <taxon>Pseudomonadati</taxon>
        <taxon>Pseudomonadota</taxon>
        <taxon>Gammaproteobacteria</taxon>
        <taxon>Aeromonadales</taxon>
        <taxon>Succinivibrionaceae</taxon>
        <taxon>Anaerobiospirillum</taxon>
    </lineage>
</organism>
<accession>A0A2X0V2U3</accession>
<dbReference type="GO" id="GO:0004252">
    <property type="term" value="F:serine-type endopeptidase activity"/>
    <property type="evidence" value="ECO:0007669"/>
    <property type="project" value="InterPro"/>
</dbReference>
<dbReference type="PRINTS" id="PR00727">
    <property type="entry name" value="LEADERPTASE"/>
</dbReference>
<keyword evidence="17" id="KW-1185">Reference proteome</keyword>
<evidence type="ECO:0000256" key="12">
    <source>
        <dbReference type="PIRSR" id="PIRSR600223-1"/>
    </source>
</evidence>
<evidence type="ECO:0000256" key="14">
    <source>
        <dbReference type="RuleBase" id="RU362042"/>
    </source>
</evidence>
<dbReference type="CDD" id="cd06530">
    <property type="entry name" value="S26_SPase_I"/>
    <property type="match status" value="1"/>
</dbReference>
<dbReference type="EMBL" id="UAPV01000001">
    <property type="protein sequence ID" value="SPT68859.1"/>
    <property type="molecule type" value="Genomic_DNA"/>
</dbReference>
<dbReference type="RefSeq" id="WP_113743074.1">
    <property type="nucleotide sequence ID" value="NZ_UAPV01000001.1"/>
</dbReference>
<evidence type="ECO:0000256" key="4">
    <source>
        <dbReference type="ARBA" id="ARBA00013208"/>
    </source>
</evidence>
<dbReference type="NCBIfam" id="TIGR02227">
    <property type="entry name" value="sigpep_I_bact"/>
    <property type="match status" value="1"/>
</dbReference>
<evidence type="ECO:0000256" key="10">
    <source>
        <dbReference type="ARBA" id="ARBA00022989"/>
    </source>
</evidence>
<dbReference type="EC" id="3.4.21.89" evidence="4 13"/>
<dbReference type="InterPro" id="IPR019756">
    <property type="entry name" value="Pept_S26A_signal_pept_1_Ser-AS"/>
</dbReference>
<evidence type="ECO:0000256" key="6">
    <source>
        <dbReference type="ARBA" id="ARBA00022475"/>
    </source>
</evidence>
<dbReference type="InterPro" id="IPR000223">
    <property type="entry name" value="Pept_S26A_signal_pept_1"/>
</dbReference>
<evidence type="ECO:0000256" key="13">
    <source>
        <dbReference type="RuleBase" id="RU003993"/>
    </source>
</evidence>
<dbReference type="InterPro" id="IPR019757">
    <property type="entry name" value="Pept_S26A_signal_pept_1_Lys-AS"/>
</dbReference>
<dbReference type="PROSITE" id="PS00501">
    <property type="entry name" value="SPASE_I_1"/>
    <property type="match status" value="1"/>
</dbReference>
<evidence type="ECO:0000256" key="7">
    <source>
        <dbReference type="ARBA" id="ARBA00022670"/>
    </source>
</evidence>
<evidence type="ECO:0000256" key="3">
    <source>
        <dbReference type="ARBA" id="ARBA00009370"/>
    </source>
</evidence>
<dbReference type="Pfam" id="PF10502">
    <property type="entry name" value="Peptidase_S26"/>
    <property type="match status" value="1"/>
</dbReference>
<evidence type="ECO:0000256" key="5">
    <source>
        <dbReference type="ARBA" id="ARBA00019232"/>
    </source>
</evidence>
<keyword evidence="6" id="KW-1003">Cell membrane</keyword>
<reference evidence="16 17" key="1">
    <citation type="submission" date="2018-06" db="EMBL/GenBank/DDBJ databases">
        <authorList>
            <consortium name="Pathogen Informatics"/>
            <person name="Doyle S."/>
        </authorList>
    </citation>
    <scope>NUCLEOTIDE SEQUENCE [LARGE SCALE GENOMIC DNA]</scope>
    <source>
        <strain evidence="16 17">NCTC13093</strain>
    </source>
</reference>
<dbReference type="PANTHER" id="PTHR43390:SF1">
    <property type="entry name" value="CHLOROPLAST PROCESSING PEPTIDASE"/>
    <property type="match status" value="1"/>
</dbReference>
<dbReference type="PROSITE" id="PS00761">
    <property type="entry name" value="SPASE_I_3"/>
    <property type="match status" value="1"/>
</dbReference>
<dbReference type="InterPro" id="IPR036286">
    <property type="entry name" value="LexA/Signal_pep-like_sf"/>
</dbReference>
<dbReference type="GO" id="GO:0009003">
    <property type="term" value="F:signal peptidase activity"/>
    <property type="evidence" value="ECO:0007669"/>
    <property type="project" value="UniProtKB-EC"/>
</dbReference>
<dbReference type="Gene3D" id="2.10.109.10">
    <property type="entry name" value="Umud Fragment, subunit A"/>
    <property type="match status" value="1"/>
</dbReference>
<evidence type="ECO:0000256" key="8">
    <source>
        <dbReference type="ARBA" id="ARBA00022692"/>
    </source>
</evidence>
<comment type="catalytic activity">
    <reaction evidence="1 13">
        <text>Cleavage of hydrophobic, N-terminal signal or leader sequences from secreted and periplasmic proteins.</text>
        <dbReference type="EC" id="3.4.21.89"/>
    </reaction>
</comment>
<dbReference type="SUPFAM" id="SSF51306">
    <property type="entry name" value="LexA/Signal peptidase"/>
    <property type="match status" value="1"/>
</dbReference>
<comment type="similarity">
    <text evidence="3 14">Belongs to the peptidase S26 family.</text>
</comment>
<proteinExistence type="inferred from homology"/>
<dbReference type="Proteomes" id="UP000250086">
    <property type="component" value="Unassembled WGS sequence"/>
</dbReference>
<keyword evidence="9 13" id="KW-0378">Hydrolase</keyword>
<feature type="transmembrane region" description="Helical" evidence="13">
    <location>
        <begin position="59"/>
        <end position="80"/>
    </location>
</feature>
<dbReference type="InterPro" id="IPR019533">
    <property type="entry name" value="Peptidase_S26"/>
</dbReference>
<dbReference type="InterPro" id="IPR019766">
    <property type="entry name" value="Sign_pep_all-beta_subdom"/>
</dbReference>
<name>A0A2X0V2U3_9GAMM</name>
<keyword evidence="8 13" id="KW-0812">Transmembrane</keyword>
<comment type="caution">
    <text evidence="14">Lacks conserved residue(s) required for the propagation of feature annotation.</text>
</comment>
<dbReference type="GO" id="GO:0005886">
    <property type="term" value="C:plasma membrane"/>
    <property type="evidence" value="ECO:0007669"/>
    <property type="project" value="UniProtKB-SubCell"/>
</dbReference>
<evidence type="ECO:0000313" key="16">
    <source>
        <dbReference type="EMBL" id="SPT68859.1"/>
    </source>
</evidence>
<feature type="active site" evidence="12">
    <location>
        <position position="89"/>
    </location>
</feature>
<feature type="active site" evidence="12">
    <location>
        <position position="144"/>
    </location>
</feature>
<feature type="domain" description="Peptidase S26" evidence="15">
    <location>
        <begin position="64"/>
        <end position="274"/>
    </location>
</feature>
<evidence type="ECO:0000313" key="17">
    <source>
        <dbReference type="Proteomes" id="UP000250086"/>
    </source>
</evidence>
<sequence length="299" mass="34549">MNTFSLLLVFATILSGIAYFYDYKKDRPQRLKARAALLESNAKVSKKELKKIMEPQSPVGQFGSLFFIILFVFVFRSFIFEPFRIPSGSMMPTLLSGDFIAVSKWSYGIKNPLTGNTLIRFSDVERGDVIVFKYPEDPSVDYIKRVIGLPGDEITYHNKQLYIRRSCTEGQCESPKRIDLSQKGVYTQKHATFEEKYLLLDENLDGVEHEILINPLAPDMRAHFYRQEGKDVATWVVPEDHYFVMGDNRDNSQDSRFWGFVPRDYIAGKTVCIWLSVEYEHESDFLPSAIRFERIGSVK</sequence>
<keyword evidence="7 13" id="KW-0645">Protease</keyword>
<dbReference type="GO" id="GO:0006465">
    <property type="term" value="P:signal peptide processing"/>
    <property type="evidence" value="ECO:0007669"/>
    <property type="project" value="InterPro"/>
</dbReference>
<dbReference type="AlphaFoldDB" id="A0A2X0V2U3"/>
<evidence type="ECO:0000259" key="15">
    <source>
        <dbReference type="Pfam" id="PF10502"/>
    </source>
</evidence>
<dbReference type="PROSITE" id="PS00760">
    <property type="entry name" value="SPASE_I_2"/>
    <property type="match status" value="1"/>
</dbReference>
<keyword evidence="10 13" id="KW-1133">Transmembrane helix</keyword>
<dbReference type="PANTHER" id="PTHR43390">
    <property type="entry name" value="SIGNAL PEPTIDASE I"/>
    <property type="match status" value="1"/>
</dbReference>
<evidence type="ECO:0000256" key="9">
    <source>
        <dbReference type="ARBA" id="ARBA00022801"/>
    </source>
</evidence>
<gene>
    <name evidence="16" type="primary">lepB</name>
    <name evidence="16" type="ORF">NCTC13093_00205</name>
</gene>
<dbReference type="Gene3D" id="2.170.230.10">
    <property type="match status" value="1"/>
</dbReference>
<evidence type="ECO:0000256" key="2">
    <source>
        <dbReference type="ARBA" id="ARBA00004651"/>
    </source>
</evidence>
<comment type="subcellular location">
    <subcellularLocation>
        <location evidence="2">Cell membrane</location>
        <topology evidence="2">Multi-pass membrane protein</topology>
    </subcellularLocation>
    <subcellularLocation>
        <location evidence="14">Membrane</location>
        <topology evidence="14">Multi-pass membrane protein</topology>
    </subcellularLocation>
</comment>
<protein>
    <recommendedName>
        <fullName evidence="5 13">Signal peptidase I</fullName>
        <ecNumber evidence="4 13">3.4.21.89</ecNumber>
    </recommendedName>
</protein>
<keyword evidence="11 13" id="KW-0472">Membrane</keyword>
<dbReference type="InterPro" id="IPR019758">
    <property type="entry name" value="Pept_S26A_signal_pept_1_CS"/>
</dbReference>
<evidence type="ECO:0000256" key="1">
    <source>
        <dbReference type="ARBA" id="ARBA00000677"/>
    </source>
</evidence>